<evidence type="ECO:0000256" key="7">
    <source>
        <dbReference type="ARBA" id="ARBA00022840"/>
    </source>
</evidence>
<keyword evidence="7" id="KW-0067">ATP-binding</keyword>
<evidence type="ECO:0000256" key="10">
    <source>
        <dbReference type="SAM" id="MobiDB-lite"/>
    </source>
</evidence>
<sequence length="466" mass="47961">MQSRRDHVHAYQFATGRLAAALVTGEPAPGDPPARRSVVGAVIGVVLALLVCAGFAVYGLIKPGGNTSWAKQGTIVVEKDTGSRFLYLNGVLHPVANYASALLGASAAGGDTGVRSVSRNSLSGVRRGAEIGIAGGPDSVPRASALLTGPWARCLAPGRGTGETIDFAPDGKQPSGAAATDRRILLRDEAGTDYVLWNGTRYRLGGRSALVTLELDGQEPVQAPQSWLTALPDGPTVAAASVPDRGEPGPRIAGRESKVGQVFTTAADGAATAQYYVLRTDGLAPLNHTEYALMATDAKGLAPRHVSQADIAAAPGSEDRSLLHRLPDFLSGPVAQLDRRTVCLRQSVTGTKTHTTVSLQAKPTAAVGRVSLPVGAGLLLQPLPLPRQGESRRLFLVTELGVKYPLGDDSALSALGYADSQVRVAPPEVLDLLATGPVLSGQGALTPVPMPRPTPPAPSGTPSGGG</sequence>
<comment type="subcellular location">
    <subcellularLocation>
        <location evidence="1">Cell membrane</location>
        <topology evidence="1">Single-pass membrane protein</topology>
    </subcellularLocation>
</comment>
<dbReference type="Gene3D" id="2.40.50.910">
    <property type="entry name" value="Type VII secretion system EccB, repeat 3 domain"/>
    <property type="match status" value="1"/>
</dbReference>
<keyword evidence="13" id="KW-1185">Reference proteome</keyword>
<organism evidence="12 13">
    <name type="scientific">Streptomyces viridiviolaceus</name>
    <dbReference type="NCBI Taxonomy" id="68282"/>
    <lineage>
        <taxon>Bacteria</taxon>
        <taxon>Bacillati</taxon>
        <taxon>Actinomycetota</taxon>
        <taxon>Actinomycetes</taxon>
        <taxon>Kitasatosporales</taxon>
        <taxon>Streptomycetaceae</taxon>
        <taxon>Streptomyces</taxon>
    </lineage>
</organism>
<proteinExistence type="inferred from homology"/>
<name>A0ABW2EBL5_9ACTN</name>
<feature type="compositionally biased region" description="Pro residues" evidence="10">
    <location>
        <begin position="448"/>
        <end position="459"/>
    </location>
</feature>
<evidence type="ECO:0000256" key="4">
    <source>
        <dbReference type="ARBA" id="ARBA00022692"/>
    </source>
</evidence>
<feature type="region of interest" description="Disordered" evidence="10">
    <location>
        <begin position="443"/>
        <end position="466"/>
    </location>
</feature>
<comment type="caution">
    <text evidence="12">The sequence shown here is derived from an EMBL/GenBank/DDBJ whole genome shotgun (WGS) entry which is preliminary data.</text>
</comment>
<evidence type="ECO:0000313" key="12">
    <source>
        <dbReference type="EMBL" id="MFC7016171.1"/>
    </source>
</evidence>
<evidence type="ECO:0000256" key="6">
    <source>
        <dbReference type="ARBA" id="ARBA00022801"/>
    </source>
</evidence>
<dbReference type="Proteomes" id="UP001596409">
    <property type="component" value="Unassembled WGS sequence"/>
</dbReference>
<keyword evidence="5" id="KW-0547">Nucleotide-binding</keyword>
<keyword evidence="3" id="KW-1003">Cell membrane</keyword>
<keyword evidence="6" id="KW-0378">Hydrolase</keyword>
<evidence type="ECO:0000256" key="11">
    <source>
        <dbReference type="SAM" id="Phobius"/>
    </source>
</evidence>
<keyword evidence="8 11" id="KW-1133">Transmembrane helix</keyword>
<evidence type="ECO:0000256" key="1">
    <source>
        <dbReference type="ARBA" id="ARBA00004162"/>
    </source>
</evidence>
<dbReference type="Gene3D" id="3.30.2390.20">
    <property type="entry name" value="Type VII secretion system EccB, repeat 1 domain"/>
    <property type="match status" value="1"/>
</dbReference>
<dbReference type="PANTHER" id="PTHR40765:SF2">
    <property type="entry name" value="ESX-2 SECRETION SYSTEM ATPASE ECCB2"/>
    <property type="match status" value="1"/>
</dbReference>
<evidence type="ECO:0000256" key="8">
    <source>
        <dbReference type="ARBA" id="ARBA00022989"/>
    </source>
</evidence>
<reference evidence="13" key="1">
    <citation type="journal article" date="2019" name="Int. J. Syst. Evol. Microbiol.">
        <title>The Global Catalogue of Microorganisms (GCM) 10K type strain sequencing project: providing services to taxonomists for standard genome sequencing and annotation.</title>
        <authorList>
            <consortium name="The Broad Institute Genomics Platform"/>
            <consortium name="The Broad Institute Genome Sequencing Center for Infectious Disease"/>
            <person name="Wu L."/>
            <person name="Ma J."/>
        </authorList>
    </citation>
    <scope>NUCLEOTIDE SEQUENCE [LARGE SCALE GENOMIC DNA]</scope>
    <source>
        <strain evidence="13">JCM 4855</strain>
    </source>
</reference>
<protein>
    <submittedName>
        <fullName evidence="12">Type VII secretion protein EccB</fullName>
    </submittedName>
</protein>
<keyword evidence="9 11" id="KW-0472">Membrane</keyword>
<dbReference type="InterPro" id="IPR007795">
    <property type="entry name" value="T7SS_EccB"/>
</dbReference>
<dbReference type="NCBIfam" id="TIGR03919">
    <property type="entry name" value="T7SS_EccB"/>
    <property type="match status" value="1"/>
</dbReference>
<accession>A0ABW2EBL5</accession>
<keyword evidence="4 11" id="KW-0812">Transmembrane</keyword>
<dbReference type="InterPro" id="IPR044857">
    <property type="entry name" value="T7SS_EccB_R1"/>
</dbReference>
<dbReference type="EMBL" id="JBHSYM010000075">
    <property type="protein sequence ID" value="MFC7016171.1"/>
    <property type="molecule type" value="Genomic_DNA"/>
</dbReference>
<evidence type="ECO:0000256" key="5">
    <source>
        <dbReference type="ARBA" id="ARBA00022741"/>
    </source>
</evidence>
<feature type="transmembrane region" description="Helical" evidence="11">
    <location>
        <begin position="38"/>
        <end position="61"/>
    </location>
</feature>
<evidence type="ECO:0000256" key="3">
    <source>
        <dbReference type="ARBA" id="ARBA00022475"/>
    </source>
</evidence>
<evidence type="ECO:0000313" key="13">
    <source>
        <dbReference type="Proteomes" id="UP001596409"/>
    </source>
</evidence>
<dbReference type="PANTHER" id="PTHR40765">
    <property type="entry name" value="ESX-2 SECRETION SYSTEM ATPASE ECCB2"/>
    <property type="match status" value="1"/>
</dbReference>
<evidence type="ECO:0000256" key="9">
    <source>
        <dbReference type="ARBA" id="ARBA00023136"/>
    </source>
</evidence>
<evidence type="ECO:0000256" key="2">
    <source>
        <dbReference type="ARBA" id="ARBA00008149"/>
    </source>
</evidence>
<gene>
    <name evidence="12" type="primary">eccB</name>
    <name evidence="12" type="ORF">ACFQMH_31665</name>
</gene>
<dbReference type="InterPro" id="IPR042485">
    <property type="entry name" value="T7SS_EccB_R3"/>
</dbReference>
<dbReference type="Pfam" id="PF05108">
    <property type="entry name" value="T7SS_ESX1_EccB"/>
    <property type="match status" value="1"/>
</dbReference>
<dbReference type="RefSeq" id="WP_189879037.1">
    <property type="nucleotide sequence ID" value="NZ_BMWA01000031.1"/>
</dbReference>
<comment type="similarity">
    <text evidence="2">Belongs to the EccB family.</text>
</comment>